<evidence type="ECO:0008006" key="4">
    <source>
        <dbReference type="Google" id="ProtNLM"/>
    </source>
</evidence>
<gene>
    <name evidence="2" type="ORF">FDK13_22365</name>
</gene>
<dbReference type="Gene3D" id="1.10.600.10">
    <property type="entry name" value="Farnesyl Diphosphate Synthase"/>
    <property type="match status" value="1"/>
</dbReference>
<dbReference type="RefSeq" id="WP_137342250.1">
    <property type="nucleotide sequence ID" value="NZ_BSQH01000009.1"/>
</dbReference>
<dbReference type="InterPro" id="IPR044844">
    <property type="entry name" value="Trans_IPPS_euk-type"/>
</dbReference>
<dbReference type="EMBL" id="SZVO01000011">
    <property type="protein sequence ID" value="TKT89606.1"/>
    <property type="molecule type" value="Genomic_DNA"/>
</dbReference>
<reference evidence="2 3" key="1">
    <citation type="submission" date="2019-05" db="EMBL/GenBank/DDBJ databases">
        <title>Dyadobacter AR-3-8 sp. nov., isolated from arctic soil.</title>
        <authorList>
            <person name="Chaudhary D.K."/>
        </authorList>
    </citation>
    <scope>NUCLEOTIDE SEQUENCE [LARGE SCALE GENOMIC DNA]</scope>
    <source>
        <strain evidence="2 3">AR-3-8</strain>
    </source>
</reference>
<evidence type="ECO:0000313" key="2">
    <source>
        <dbReference type="EMBL" id="TKT89606.1"/>
    </source>
</evidence>
<dbReference type="Pfam" id="PF00494">
    <property type="entry name" value="SQS_PSY"/>
    <property type="match status" value="1"/>
</dbReference>
<dbReference type="PANTHER" id="PTHR11626">
    <property type="entry name" value="FARNESYL-DIPHOSPHATE FARNESYLTRANSFERASE"/>
    <property type="match status" value="1"/>
</dbReference>
<dbReference type="GO" id="GO:0045338">
    <property type="term" value="P:farnesyl diphosphate metabolic process"/>
    <property type="evidence" value="ECO:0007669"/>
    <property type="project" value="InterPro"/>
</dbReference>
<organism evidence="2 3">
    <name type="scientific">Dyadobacter frigoris</name>
    <dbReference type="NCBI Taxonomy" id="2576211"/>
    <lineage>
        <taxon>Bacteria</taxon>
        <taxon>Pseudomonadati</taxon>
        <taxon>Bacteroidota</taxon>
        <taxon>Cytophagia</taxon>
        <taxon>Cytophagales</taxon>
        <taxon>Spirosomataceae</taxon>
        <taxon>Dyadobacter</taxon>
    </lineage>
</organism>
<dbReference type="AlphaFoldDB" id="A0A4U6CZ02"/>
<protein>
    <recommendedName>
        <fullName evidence="4">Squalene/phytoene synthase family protein</fullName>
    </recommendedName>
</protein>
<dbReference type="InterPro" id="IPR019845">
    <property type="entry name" value="Squalene/phytoene_synthase_CS"/>
</dbReference>
<name>A0A4U6CZ02_9BACT</name>
<dbReference type="GO" id="GO:0051996">
    <property type="term" value="F:squalene synthase [NAD(P)H] activity"/>
    <property type="evidence" value="ECO:0007669"/>
    <property type="project" value="InterPro"/>
</dbReference>
<dbReference type="Proteomes" id="UP000304900">
    <property type="component" value="Unassembled WGS sequence"/>
</dbReference>
<sequence length="363" mass="41512">MTKSMEFIDRHITATTPTFSASVKSLGSPLSEWISISYLIARTYDAIEDCSSADWEIRYDALTSAKFLVWDKEKRKTWIPKLTAIIDNAGTSIHKGEIGLLKENEEFWTYVDTLPEKVIRIIEPHLNFLSDGMAEFARNEKKIGTAGFPTMGTLLNYCYSVAGVVGTLLTDLFVDSLFDETQNDNHSLLQAQSLAPSFGFAKQLCNILKNIGDDIKRGICFIPRDLLEREGITSHFLIENPEHNKSKLLVLKYISFIMPNVLQAIEYTKVFKNFESTNRDQLAFNIRRALAAQIILIIKTIKRAIENPHHAFYERKLQLQREDMNEIILTVIRVSNSSEETDIYLRSEYAHLEIMIIKANKSF</sequence>
<keyword evidence="1" id="KW-0808">Transferase</keyword>
<evidence type="ECO:0000313" key="3">
    <source>
        <dbReference type="Proteomes" id="UP000304900"/>
    </source>
</evidence>
<evidence type="ECO:0000256" key="1">
    <source>
        <dbReference type="ARBA" id="ARBA00022679"/>
    </source>
</evidence>
<dbReference type="OrthoDB" id="9787280at2"/>
<dbReference type="InterPro" id="IPR002060">
    <property type="entry name" value="Squ/phyt_synthse"/>
</dbReference>
<dbReference type="SUPFAM" id="SSF48576">
    <property type="entry name" value="Terpenoid synthases"/>
    <property type="match status" value="1"/>
</dbReference>
<accession>A0A4U6CZ02</accession>
<dbReference type="PROSITE" id="PS01044">
    <property type="entry name" value="SQUALEN_PHYTOEN_SYN_1"/>
    <property type="match status" value="1"/>
</dbReference>
<dbReference type="PANTHER" id="PTHR11626:SF2">
    <property type="entry name" value="SQUALENE SYNTHASE"/>
    <property type="match status" value="1"/>
</dbReference>
<comment type="caution">
    <text evidence="2">The sequence shown here is derived from an EMBL/GenBank/DDBJ whole genome shotgun (WGS) entry which is preliminary data.</text>
</comment>
<proteinExistence type="predicted"/>
<dbReference type="InterPro" id="IPR008949">
    <property type="entry name" value="Isoprenoid_synthase_dom_sf"/>
</dbReference>
<keyword evidence="3" id="KW-1185">Reference proteome</keyword>